<name>A0A382Z133_9ZZZZ</name>
<dbReference type="SUPFAM" id="SSF69765">
    <property type="entry name" value="IpsF-like"/>
    <property type="match status" value="1"/>
</dbReference>
<proteinExistence type="predicted"/>
<evidence type="ECO:0000313" key="2">
    <source>
        <dbReference type="EMBL" id="SVD89186.1"/>
    </source>
</evidence>
<protein>
    <recommendedName>
        <fullName evidence="1">2-C-methyl-D-erythritol 2,4-cyclodiphosphate synthase domain-containing protein</fullName>
    </recommendedName>
</protein>
<feature type="domain" description="2-C-methyl-D-erythritol 2,4-cyclodiphosphate synthase" evidence="1">
    <location>
        <begin position="2"/>
        <end position="39"/>
    </location>
</feature>
<dbReference type="PANTHER" id="PTHR43181">
    <property type="entry name" value="2-C-METHYL-D-ERYTHRITOL 2,4-CYCLODIPHOSPHATE SYNTHASE, CHLOROPLASTIC"/>
    <property type="match status" value="1"/>
</dbReference>
<dbReference type="Pfam" id="PF02542">
    <property type="entry name" value="YgbB"/>
    <property type="match status" value="1"/>
</dbReference>
<dbReference type="PANTHER" id="PTHR43181:SF1">
    <property type="entry name" value="2-C-METHYL-D-ERYTHRITOL 2,4-CYCLODIPHOSPHATE SYNTHASE, CHLOROPLASTIC"/>
    <property type="match status" value="1"/>
</dbReference>
<dbReference type="EMBL" id="UINC01180141">
    <property type="protein sequence ID" value="SVD89186.1"/>
    <property type="molecule type" value="Genomic_DNA"/>
</dbReference>
<dbReference type="InterPro" id="IPR003526">
    <property type="entry name" value="MECDP_synthase"/>
</dbReference>
<evidence type="ECO:0000259" key="1">
    <source>
        <dbReference type="Pfam" id="PF02542"/>
    </source>
</evidence>
<dbReference type="Gene3D" id="3.30.1330.50">
    <property type="entry name" value="2-C-methyl-D-erythritol 2,4-cyclodiphosphate synthase"/>
    <property type="match status" value="1"/>
</dbReference>
<organism evidence="2">
    <name type="scientific">marine metagenome</name>
    <dbReference type="NCBI Taxonomy" id="408172"/>
    <lineage>
        <taxon>unclassified sequences</taxon>
        <taxon>metagenomes</taxon>
        <taxon>ecological metagenomes</taxon>
    </lineage>
</organism>
<dbReference type="InterPro" id="IPR036571">
    <property type="entry name" value="MECDP_synthase_sf"/>
</dbReference>
<reference evidence="2" key="1">
    <citation type="submission" date="2018-05" db="EMBL/GenBank/DDBJ databases">
        <authorList>
            <person name="Lanie J.A."/>
            <person name="Ng W.-L."/>
            <person name="Kazmierczak K.M."/>
            <person name="Andrzejewski T.M."/>
            <person name="Davidsen T.M."/>
            <person name="Wayne K.J."/>
            <person name="Tettelin H."/>
            <person name="Glass J.I."/>
            <person name="Rusch D."/>
            <person name="Podicherti R."/>
            <person name="Tsui H.-C.T."/>
            <person name="Winkler M.E."/>
        </authorList>
    </citation>
    <scope>NUCLEOTIDE SEQUENCE</scope>
</reference>
<dbReference type="AlphaFoldDB" id="A0A382Z133"/>
<dbReference type="GO" id="GO:0008685">
    <property type="term" value="F:2-C-methyl-D-erythritol 2,4-cyclodiphosphate synthase activity"/>
    <property type="evidence" value="ECO:0007669"/>
    <property type="project" value="InterPro"/>
</dbReference>
<sequence>MTHALADAILGALALPDIGVHFPPNDPALEGIDSMKILLKEKSN</sequence>
<gene>
    <name evidence="2" type="ORF">METZ01_LOCUS442040</name>
</gene>
<accession>A0A382Z133</accession>
<dbReference type="GO" id="GO:0016114">
    <property type="term" value="P:terpenoid biosynthetic process"/>
    <property type="evidence" value="ECO:0007669"/>
    <property type="project" value="InterPro"/>
</dbReference>
<feature type="non-terminal residue" evidence="2">
    <location>
        <position position="44"/>
    </location>
</feature>